<gene>
    <name evidence="2" type="ORF">F4X14_10780</name>
</gene>
<protein>
    <submittedName>
        <fullName evidence="2">NAD(P)-dependent oxidoreductase</fullName>
    </submittedName>
</protein>
<name>A0A6B1D794_9CHLR</name>
<dbReference type="Pfam" id="PF01370">
    <property type="entry name" value="Epimerase"/>
    <property type="match status" value="1"/>
</dbReference>
<comment type="caution">
    <text evidence="2">The sequence shown here is derived from an EMBL/GenBank/DDBJ whole genome shotgun (WGS) entry which is preliminary data.</text>
</comment>
<feature type="domain" description="NAD-dependent epimerase/dehydratase" evidence="1">
    <location>
        <begin position="7"/>
        <end position="159"/>
    </location>
</feature>
<sequence length="293" mass="33600">MSEKRKVVITGASGYIASLLLPAFRKRYDLTLLDVRTHDRDGNQVEGVRIADLTQRDRESYRRHFSGADAVVHLGFTRAEDKSDPIQDFYAELSNVEMAFHVYQTAQEEGVRRVVVASSNHAADYYEPLILDNRWDVVTPEMRPFSDNFYGWAKEAYEHLGFVYAVGRMQFRGVDVEDGSPQPLENIQVRIGGPREDDLERIELGNLRRMVRGLGVYISQRDLQQLFIKSIETEDIGDEQGVPFQVFYGISGNSQAFWSIVNARKVIGYEPEDNSEYRFSDQIHRHIQAAKEA</sequence>
<evidence type="ECO:0000259" key="1">
    <source>
        <dbReference type="Pfam" id="PF01370"/>
    </source>
</evidence>
<dbReference type="InterPro" id="IPR036291">
    <property type="entry name" value="NAD(P)-bd_dom_sf"/>
</dbReference>
<dbReference type="EMBL" id="VXMH01000055">
    <property type="protein sequence ID" value="MYC95444.1"/>
    <property type="molecule type" value="Genomic_DNA"/>
</dbReference>
<proteinExistence type="predicted"/>
<organism evidence="2">
    <name type="scientific">Caldilineaceae bacterium SB0661_bin_32</name>
    <dbReference type="NCBI Taxonomy" id="2605255"/>
    <lineage>
        <taxon>Bacteria</taxon>
        <taxon>Bacillati</taxon>
        <taxon>Chloroflexota</taxon>
        <taxon>Caldilineae</taxon>
        <taxon>Caldilineales</taxon>
        <taxon>Caldilineaceae</taxon>
    </lineage>
</organism>
<accession>A0A6B1D794</accession>
<evidence type="ECO:0000313" key="2">
    <source>
        <dbReference type="EMBL" id="MYC95444.1"/>
    </source>
</evidence>
<reference evidence="2" key="1">
    <citation type="submission" date="2019-09" db="EMBL/GenBank/DDBJ databases">
        <title>Characterisation of the sponge microbiome using genome-centric metagenomics.</title>
        <authorList>
            <person name="Engelberts J.P."/>
            <person name="Robbins S.J."/>
            <person name="De Goeij J.M."/>
            <person name="Aranda M."/>
            <person name="Bell S.C."/>
            <person name="Webster N.S."/>
        </authorList>
    </citation>
    <scope>NUCLEOTIDE SEQUENCE</scope>
    <source>
        <strain evidence="2">SB0661_bin_32</strain>
    </source>
</reference>
<dbReference type="SUPFAM" id="SSF51735">
    <property type="entry name" value="NAD(P)-binding Rossmann-fold domains"/>
    <property type="match status" value="1"/>
</dbReference>
<dbReference type="InterPro" id="IPR001509">
    <property type="entry name" value="Epimerase_deHydtase"/>
</dbReference>
<dbReference type="AlphaFoldDB" id="A0A6B1D794"/>
<dbReference type="Gene3D" id="3.40.50.720">
    <property type="entry name" value="NAD(P)-binding Rossmann-like Domain"/>
    <property type="match status" value="1"/>
</dbReference>